<evidence type="ECO:0000256" key="2">
    <source>
        <dbReference type="ARBA" id="ARBA00007779"/>
    </source>
</evidence>
<dbReference type="InterPro" id="IPR045122">
    <property type="entry name" value="Csc1-like"/>
</dbReference>
<evidence type="ECO:0000256" key="5">
    <source>
        <dbReference type="ARBA" id="ARBA00022989"/>
    </source>
</evidence>
<feature type="transmembrane region" description="Helical" evidence="8">
    <location>
        <begin position="550"/>
        <end position="582"/>
    </location>
</feature>
<feature type="transmembrane region" description="Helical" evidence="8">
    <location>
        <begin position="86"/>
        <end position="110"/>
    </location>
</feature>
<dbReference type="GO" id="GO:0005227">
    <property type="term" value="F:calcium-activated cation channel activity"/>
    <property type="evidence" value="ECO:0007669"/>
    <property type="project" value="InterPro"/>
</dbReference>
<feature type="transmembrane region" description="Helical" evidence="8">
    <location>
        <begin position="391"/>
        <end position="413"/>
    </location>
</feature>
<feature type="domain" description="CSC1/OSCA1-like N-terminal transmembrane" evidence="10">
    <location>
        <begin position="5"/>
        <end position="168"/>
    </location>
</feature>
<dbReference type="EMBL" id="JAMYWD010000004">
    <property type="protein sequence ID" value="KAJ4973206.1"/>
    <property type="molecule type" value="Genomic_DNA"/>
</dbReference>
<keyword evidence="5 8" id="KW-1133">Transmembrane helix</keyword>
<dbReference type="PANTHER" id="PTHR13018">
    <property type="entry name" value="PROBABLE MEMBRANE PROTEIN DUF221-RELATED"/>
    <property type="match status" value="1"/>
</dbReference>
<keyword evidence="7" id="KW-0407">Ion channel</keyword>
<feature type="transmembrane region" description="Helical" evidence="8">
    <location>
        <begin position="147"/>
        <end position="166"/>
    </location>
</feature>
<gene>
    <name evidence="12" type="ORF">NE237_006380</name>
</gene>
<evidence type="ECO:0000313" key="12">
    <source>
        <dbReference type="EMBL" id="KAJ4973206.1"/>
    </source>
</evidence>
<organism evidence="12 13">
    <name type="scientific">Protea cynaroides</name>
    <dbReference type="NCBI Taxonomy" id="273540"/>
    <lineage>
        <taxon>Eukaryota</taxon>
        <taxon>Viridiplantae</taxon>
        <taxon>Streptophyta</taxon>
        <taxon>Embryophyta</taxon>
        <taxon>Tracheophyta</taxon>
        <taxon>Spermatophyta</taxon>
        <taxon>Magnoliopsida</taxon>
        <taxon>Proteales</taxon>
        <taxon>Proteaceae</taxon>
        <taxon>Protea</taxon>
    </lineage>
</organism>
<feature type="transmembrane region" description="Helical" evidence="8">
    <location>
        <begin position="6"/>
        <end position="27"/>
    </location>
</feature>
<comment type="caution">
    <text evidence="12">The sequence shown here is derived from an EMBL/GenBank/DDBJ whole genome shotgun (WGS) entry which is preliminary data.</text>
</comment>
<evidence type="ECO:0008006" key="14">
    <source>
        <dbReference type="Google" id="ProtNLM"/>
    </source>
</evidence>
<dbReference type="Proteomes" id="UP001141806">
    <property type="component" value="Unassembled WGS sequence"/>
</dbReference>
<dbReference type="Pfam" id="PF13967">
    <property type="entry name" value="RSN1_TM"/>
    <property type="match status" value="1"/>
</dbReference>
<evidence type="ECO:0000313" key="13">
    <source>
        <dbReference type="Proteomes" id="UP001141806"/>
    </source>
</evidence>
<dbReference type="GO" id="GO:0005886">
    <property type="term" value="C:plasma membrane"/>
    <property type="evidence" value="ECO:0007669"/>
    <property type="project" value="TreeGrafter"/>
</dbReference>
<feature type="transmembrane region" description="Helical" evidence="8">
    <location>
        <begin position="603"/>
        <end position="624"/>
    </location>
</feature>
<feature type="transmembrane region" description="Helical" evidence="8">
    <location>
        <begin position="452"/>
        <end position="475"/>
    </location>
</feature>
<comment type="subcellular location">
    <subcellularLocation>
        <location evidence="1">Membrane</location>
        <topology evidence="1">Multi-pass membrane protein</topology>
    </subcellularLocation>
</comment>
<evidence type="ECO:0000259" key="9">
    <source>
        <dbReference type="Pfam" id="PF02714"/>
    </source>
</evidence>
<comment type="similarity">
    <text evidence="2">Belongs to the CSC1 (TC 1.A.17) family.</text>
</comment>
<keyword evidence="6 8" id="KW-0472">Membrane</keyword>
<evidence type="ECO:0000256" key="8">
    <source>
        <dbReference type="SAM" id="Phobius"/>
    </source>
</evidence>
<name>A0A9Q0KN34_9MAGN</name>
<dbReference type="AlphaFoldDB" id="A0A9Q0KN34"/>
<dbReference type="PANTHER" id="PTHR13018:SF109">
    <property type="entry name" value="CSC1-LIKE PROTEIN HYP1"/>
    <property type="match status" value="1"/>
</dbReference>
<dbReference type="InterPro" id="IPR032880">
    <property type="entry name" value="CSC1/OSCA1-like_N"/>
</dbReference>
<keyword evidence="13" id="KW-1185">Reference proteome</keyword>
<dbReference type="InterPro" id="IPR003864">
    <property type="entry name" value="CSC1/OSCA1-like_7TM"/>
</dbReference>
<evidence type="ECO:0000256" key="7">
    <source>
        <dbReference type="ARBA" id="ARBA00023303"/>
    </source>
</evidence>
<evidence type="ECO:0000259" key="10">
    <source>
        <dbReference type="Pfam" id="PF13967"/>
    </source>
</evidence>
<keyword evidence="4 8" id="KW-0812">Transmembrane</keyword>
<protein>
    <recommendedName>
        <fullName evidence="14">CSC1-like protein HYP1</fullName>
    </recommendedName>
</protein>
<dbReference type="Pfam" id="PF02714">
    <property type="entry name" value="RSN1_7TM"/>
    <property type="match status" value="1"/>
</dbReference>
<evidence type="ECO:0000256" key="1">
    <source>
        <dbReference type="ARBA" id="ARBA00004141"/>
    </source>
</evidence>
<evidence type="ECO:0000256" key="3">
    <source>
        <dbReference type="ARBA" id="ARBA00022448"/>
    </source>
</evidence>
<dbReference type="Pfam" id="PF14703">
    <property type="entry name" value="PHM7_cyt"/>
    <property type="match status" value="1"/>
</dbReference>
<proteinExistence type="inferred from homology"/>
<accession>A0A9Q0KN34</accession>
<feature type="domain" description="CSC1/OSCA1-like 7TM region" evidence="9">
    <location>
        <begin position="359"/>
        <end position="623"/>
    </location>
</feature>
<evidence type="ECO:0000259" key="11">
    <source>
        <dbReference type="Pfam" id="PF14703"/>
    </source>
</evidence>
<feature type="domain" description="CSC1/OSCA1-like cytosolic" evidence="11">
    <location>
        <begin position="189"/>
        <end position="346"/>
    </location>
</feature>
<evidence type="ECO:0000256" key="4">
    <source>
        <dbReference type="ARBA" id="ARBA00022692"/>
    </source>
</evidence>
<reference evidence="12" key="1">
    <citation type="journal article" date="2023" name="Plant J.">
        <title>The genome of the king protea, Protea cynaroides.</title>
        <authorList>
            <person name="Chang J."/>
            <person name="Duong T.A."/>
            <person name="Schoeman C."/>
            <person name="Ma X."/>
            <person name="Roodt D."/>
            <person name="Barker N."/>
            <person name="Li Z."/>
            <person name="Van de Peer Y."/>
            <person name="Mizrachi E."/>
        </authorList>
    </citation>
    <scope>NUCLEOTIDE SEQUENCE</scope>
    <source>
        <tissue evidence="12">Young leaves</tissue>
    </source>
</reference>
<keyword evidence="3" id="KW-0813">Transport</keyword>
<sequence length="810" mass="92604">MLVAALLTSVGINLGICILFFTLYSILRKQPENIHVYAPRLIAEKKSHLGDHFNLERLLPSPGWVRRAWQPSEEELLSTSGLDAVVLMRIIVFSLRIFSFAGIVGIFILLPVNYLGNQLSVIDFSDLPKKSLDIFSISNVDNGSKRLWIHFTAVYAFTGVVCYFLYYEYKYIASKRISCFYSSKPQPHQFTLLVRSIPSSADKSFSDSVEKFFTEYHTSTYLSHMVVHRTNKLQKLIRDGKMLYKRIVNLKSKNPTQRKFMRDGFLGMFGRKVDVVDHYEKKLEDLHENVRMEQIGLSLTAEEVPAAFVSFKSRYGAAIALHIQQSINPTEWTAEQAPEPDDVYWPFFSSSFMQRWVSRLVVFVACFVLTVVFLIPVVFVQGLANLRLLEAFLPFLKGILSITFFSQVITGYLPSLILQLSLKVVPPIMKILSSMQGYISNSEIEISTCTKVLWFTVWNVFFANVLSGSAFFQFSIILEPKTIPEKLAVAVPAQASFFIAYVVTSGWTSVSSELFRMIPFLEDFIRRHFTSSVDEFDVPSIPYHSEIPKILFFGLLGITYFFLAPLILPFLLAYYCLGYIIYRNQLLNVYKPKFETGGKFWPIVHNSTIFSLILMHILAVGLFGLKKLPLASSLSIPLPVLTLLFNEYCRKRFLPIFRAYPAECLIKNDREDQNDAAMTGFLDKLVTAYRDPSMMPMQHSSDIQGRMSRGFNRHKLMSKIMLKYLSPVFQRRAPERCRSPYISSNTWRQNLKQVLPLCVRAAAVDLGLRQLHALASMCHVLWELPKPCACPWQLLRGQRLAPLSLCGCTQ</sequence>
<keyword evidence="7" id="KW-0406">Ion transport</keyword>
<evidence type="ECO:0000256" key="6">
    <source>
        <dbReference type="ARBA" id="ARBA00023136"/>
    </source>
</evidence>
<dbReference type="OrthoDB" id="1689567at2759"/>
<feature type="transmembrane region" description="Helical" evidence="8">
    <location>
        <begin position="360"/>
        <end position="379"/>
    </location>
</feature>
<dbReference type="InterPro" id="IPR027815">
    <property type="entry name" value="CSC1/OSCA1-like_cyt"/>
</dbReference>